<keyword evidence="3" id="KW-0677">Repeat</keyword>
<keyword evidence="8" id="KW-1185">Reference proteome</keyword>
<evidence type="ECO:0000313" key="7">
    <source>
        <dbReference type="EMBL" id="PHJ15444.1"/>
    </source>
</evidence>
<comment type="subcellular location">
    <subcellularLocation>
        <location evidence="1">Nucleus</location>
    </subcellularLocation>
</comment>
<keyword evidence="2" id="KW-0433">Leucine-rich repeat</keyword>
<feature type="compositionally biased region" description="Basic and acidic residues" evidence="6">
    <location>
        <begin position="115"/>
        <end position="133"/>
    </location>
</feature>
<dbReference type="AlphaFoldDB" id="A0A2C6KGA6"/>
<evidence type="ECO:0000256" key="4">
    <source>
        <dbReference type="ARBA" id="ARBA00023242"/>
    </source>
</evidence>
<feature type="non-terminal residue" evidence="7">
    <location>
        <position position="133"/>
    </location>
</feature>
<evidence type="ECO:0000256" key="5">
    <source>
        <dbReference type="ARBA" id="ARBA00024196"/>
    </source>
</evidence>
<evidence type="ECO:0000313" key="8">
    <source>
        <dbReference type="Proteomes" id="UP000221165"/>
    </source>
</evidence>
<dbReference type="PANTHER" id="PTHR10552:SF6">
    <property type="entry name" value="U2 SMALL NUCLEAR RIBONUCLEOPROTEIN A"/>
    <property type="match status" value="1"/>
</dbReference>
<dbReference type="VEuPathDB" id="ToxoDB:CSUI_010745"/>
<keyword evidence="4" id="KW-0539">Nucleus</keyword>
<dbReference type="Proteomes" id="UP000221165">
    <property type="component" value="Unassembled WGS sequence"/>
</dbReference>
<evidence type="ECO:0000256" key="2">
    <source>
        <dbReference type="ARBA" id="ARBA00022614"/>
    </source>
</evidence>
<dbReference type="EMBL" id="MIGC01008175">
    <property type="protein sequence ID" value="PHJ15444.1"/>
    <property type="molecule type" value="Genomic_DNA"/>
</dbReference>
<dbReference type="GO" id="GO:0005634">
    <property type="term" value="C:nucleus"/>
    <property type="evidence" value="ECO:0007669"/>
    <property type="project" value="UniProtKB-SubCell"/>
</dbReference>
<dbReference type="GO" id="GO:0030620">
    <property type="term" value="F:U2 snRNA binding"/>
    <property type="evidence" value="ECO:0007669"/>
    <property type="project" value="InterPro"/>
</dbReference>
<feature type="compositionally biased region" description="Basic residues" evidence="6">
    <location>
        <begin position="102"/>
        <end position="114"/>
    </location>
</feature>
<gene>
    <name evidence="7" type="ORF">CSUI_010745</name>
</gene>
<dbReference type="SUPFAM" id="SSF52058">
    <property type="entry name" value="L domain-like"/>
    <property type="match status" value="1"/>
</dbReference>
<proteinExistence type="inferred from homology"/>
<dbReference type="GeneID" id="94434058"/>
<dbReference type="OrthoDB" id="10250990at2759"/>
<sequence>MNEKLEDLYLMGNPCTEWDGWRAYVIYHLPQLRQLDGKTVTPTERIESERLYRRGSLRKELLSKIKQKEEKERERQQSKKETSETAYTRENRKKMYLDMAKVRRRRRRQTKGTRKTKEEKREEEKEEEMKISR</sequence>
<name>A0A2C6KGA6_9APIC</name>
<feature type="region of interest" description="Disordered" evidence="6">
    <location>
        <begin position="63"/>
        <end position="133"/>
    </location>
</feature>
<evidence type="ECO:0000256" key="6">
    <source>
        <dbReference type="SAM" id="MobiDB-lite"/>
    </source>
</evidence>
<dbReference type="Gene3D" id="3.80.10.10">
    <property type="entry name" value="Ribonuclease Inhibitor"/>
    <property type="match status" value="1"/>
</dbReference>
<dbReference type="PANTHER" id="PTHR10552">
    <property type="entry name" value="U2 SMALL NUCLEAR RIBONUCLEOPROTEIN A"/>
    <property type="match status" value="1"/>
</dbReference>
<dbReference type="GO" id="GO:0000398">
    <property type="term" value="P:mRNA splicing, via spliceosome"/>
    <property type="evidence" value="ECO:0007669"/>
    <property type="project" value="InterPro"/>
</dbReference>
<feature type="compositionally biased region" description="Basic and acidic residues" evidence="6">
    <location>
        <begin position="63"/>
        <end position="96"/>
    </location>
</feature>
<dbReference type="InterPro" id="IPR044640">
    <property type="entry name" value="RU2A"/>
</dbReference>
<organism evidence="7 8">
    <name type="scientific">Cystoisospora suis</name>
    <dbReference type="NCBI Taxonomy" id="483139"/>
    <lineage>
        <taxon>Eukaryota</taxon>
        <taxon>Sar</taxon>
        <taxon>Alveolata</taxon>
        <taxon>Apicomplexa</taxon>
        <taxon>Conoidasida</taxon>
        <taxon>Coccidia</taxon>
        <taxon>Eucoccidiorida</taxon>
        <taxon>Eimeriorina</taxon>
        <taxon>Sarcocystidae</taxon>
        <taxon>Cystoisospora</taxon>
    </lineage>
</organism>
<accession>A0A2C6KGA6</accession>
<evidence type="ECO:0000256" key="3">
    <source>
        <dbReference type="ARBA" id="ARBA00022737"/>
    </source>
</evidence>
<protein>
    <submittedName>
        <fullName evidence="7">Leucine rich repeat-containing protein</fullName>
    </submittedName>
</protein>
<dbReference type="InterPro" id="IPR032675">
    <property type="entry name" value="LRR_dom_sf"/>
</dbReference>
<comment type="similarity">
    <text evidence="5">Belongs to the U2 small nuclear ribonucleoprotein A family.</text>
</comment>
<reference evidence="7 8" key="1">
    <citation type="journal article" date="2017" name="Int. J. Parasitol.">
        <title>The genome of the protozoan parasite Cystoisospora suis and a reverse vaccinology approach to identify vaccine candidates.</title>
        <authorList>
            <person name="Palmieri N."/>
            <person name="Shrestha A."/>
            <person name="Ruttkowski B."/>
            <person name="Beck T."/>
            <person name="Vogl C."/>
            <person name="Tomley F."/>
            <person name="Blake D.P."/>
            <person name="Joachim A."/>
        </authorList>
    </citation>
    <scope>NUCLEOTIDE SEQUENCE [LARGE SCALE GENOMIC DNA]</scope>
    <source>
        <strain evidence="7 8">Wien I</strain>
    </source>
</reference>
<dbReference type="RefSeq" id="XP_067917177.1">
    <property type="nucleotide sequence ID" value="XM_068070847.1"/>
</dbReference>
<comment type="caution">
    <text evidence="7">The sequence shown here is derived from an EMBL/GenBank/DDBJ whole genome shotgun (WGS) entry which is preliminary data.</text>
</comment>
<evidence type="ECO:0000256" key="1">
    <source>
        <dbReference type="ARBA" id="ARBA00004123"/>
    </source>
</evidence>